<feature type="non-terminal residue" evidence="1">
    <location>
        <position position="44"/>
    </location>
</feature>
<reference evidence="1 2" key="1">
    <citation type="submission" date="2005-07" db="EMBL/GenBank/DDBJ databases">
        <authorList>
            <person name="Mural R.J."/>
            <person name="Li P.W."/>
            <person name="Adams M.D."/>
            <person name="Amanatides P.G."/>
            <person name="Baden-Tillson H."/>
            <person name="Barnstead M."/>
            <person name="Chin S.H."/>
            <person name="Dew I."/>
            <person name="Evans C.A."/>
            <person name="Ferriera S."/>
            <person name="Flanigan M."/>
            <person name="Fosler C."/>
            <person name="Glodek A."/>
            <person name="Gu Z."/>
            <person name="Holt R.A."/>
            <person name="Jennings D."/>
            <person name="Kraft C.L."/>
            <person name="Lu F."/>
            <person name="Nguyen T."/>
            <person name="Nusskern D.R."/>
            <person name="Pfannkoch C.M."/>
            <person name="Sitter C."/>
            <person name="Sutton G.G."/>
            <person name="Venter J.C."/>
            <person name="Wang Z."/>
            <person name="Woodage T."/>
            <person name="Zheng X.H."/>
            <person name="Zhong F."/>
        </authorList>
    </citation>
    <scope>NUCLEOTIDE SEQUENCE [LARGE SCALE GENOMIC DNA]</scope>
    <source>
        <strain>BN</strain>
        <strain evidence="2">Sprague-Dawley</strain>
    </source>
</reference>
<proteinExistence type="predicted"/>
<evidence type="ECO:0000313" key="2">
    <source>
        <dbReference type="Proteomes" id="UP000234681"/>
    </source>
</evidence>
<gene>
    <name evidence="1" type="ORF">rCG_21722</name>
</gene>
<accession>A6J1K3</accession>
<dbReference type="Proteomes" id="UP000234681">
    <property type="component" value="Chromosome 12"/>
</dbReference>
<evidence type="ECO:0000313" key="1">
    <source>
        <dbReference type="EMBL" id="EDM13792.1"/>
    </source>
</evidence>
<protein>
    <submittedName>
        <fullName evidence="1">RCG21722</fullName>
    </submittedName>
</protein>
<name>A6J1K3_RAT</name>
<organism evidence="1 2">
    <name type="scientific">Rattus norvegicus</name>
    <name type="common">Rat</name>
    <dbReference type="NCBI Taxonomy" id="10116"/>
    <lineage>
        <taxon>Eukaryota</taxon>
        <taxon>Metazoa</taxon>
        <taxon>Chordata</taxon>
        <taxon>Craniata</taxon>
        <taxon>Vertebrata</taxon>
        <taxon>Euteleostomi</taxon>
        <taxon>Mammalia</taxon>
        <taxon>Eutheria</taxon>
        <taxon>Euarchontoglires</taxon>
        <taxon>Glires</taxon>
        <taxon>Rodentia</taxon>
        <taxon>Myomorpha</taxon>
        <taxon>Muroidea</taxon>
        <taxon>Muridae</taxon>
        <taxon>Murinae</taxon>
        <taxon>Rattus</taxon>
    </lineage>
</organism>
<dbReference type="AlphaFoldDB" id="A6J1K3"/>
<dbReference type="EMBL" id="CH473973">
    <property type="protein sequence ID" value="EDM13792.1"/>
    <property type="molecule type" value="Genomic_DNA"/>
</dbReference>
<sequence length="44" mass="5037">MSVNKGVCLAFSCARFRGCRRLYLFCFLIHVTKGKNELKAKTLL</sequence>